<gene>
    <name evidence="1" type="ORF">A3466_09085</name>
</gene>
<dbReference type="Proteomes" id="UP000076880">
    <property type="component" value="Unassembled WGS sequence"/>
</dbReference>
<keyword evidence="2" id="KW-1185">Reference proteome</keyword>
<reference evidence="2" key="1">
    <citation type="submission" date="2016-03" db="EMBL/GenBank/DDBJ databases">
        <title>WGS of SAMN04393274.</title>
        <authorList>
            <person name="Adams M."/>
            <person name="Sutton G."/>
            <person name="Nelson K."/>
            <person name="Thaden J."/>
            <person name="Fowler V."/>
            <person name="Mccorrison J."/>
            <person name="Sanka R."/>
            <person name="Brinkac L."/>
            <person name="Nierman W."/>
        </authorList>
    </citation>
    <scope>NUCLEOTIDE SEQUENCE [LARGE SCALE GENOMIC DNA]</scope>
    <source>
        <strain evidence="2">GN06232</strain>
    </source>
</reference>
<accession>A0ABR5YPQ3</accession>
<proteinExistence type="predicted"/>
<organism evidence="1 2">
    <name type="scientific">Enterobacter genomosp. S</name>
    <dbReference type="NCBI Taxonomy" id="2364151"/>
    <lineage>
        <taxon>Bacteria</taxon>
        <taxon>Pseudomonadati</taxon>
        <taxon>Pseudomonadota</taxon>
        <taxon>Gammaproteobacteria</taxon>
        <taxon>Enterobacterales</taxon>
        <taxon>Enterobacteriaceae</taxon>
        <taxon>Enterobacter</taxon>
        <taxon>Enterobacter cloacae complex</taxon>
        <taxon>Enterobacter cloacae complex clade S</taxon>
    </lineage>
</organism>
<evidence type="ECO:0000313" key="2">
    <source>
        <dbReference type="Proteomes" id="UP000076880"/>
    </source>
</evidence>
<sequence length="142" mass="16667">MKKIEMCDIFRQIEQDFKDPARYVCRTLFLFLTSENARKVKHFTYKTLINGTGLDVTTPEDYVLIIKATDYFSSYKAHLLNMHFQYIDDTLEEPIAVDDDLISHALDTGKFYHPETGELVDNFNKYLYPYFTPSDFLESLHG</sequence>
<dbReference type="EMBL" id="LVVA01000012">
    <property type="protein sequence ID" value="KZR33156.1"/>
    <property type="molecule type" value="Genomic_DNA"/>
</dbReference>
<comment type="caution">
    <text evidence="1">The sequence shown here is derived from an EMBL/GenBank/DDBJ whole genome shotgun (WGS) entry which is preliminary data.</text>
</comment>
<name>A0ABR5YPQ3_9ENTR</name>
<protein>
    <submittedName>
        <fullName evidence="1">Uncharacterized protein</fullName>
    </submittedName>
</protein>
<dbReference type="RefSeq" id="WP_063450082.1">
    <property type="nucleotide sequence ID" value="NZ_LVVA01000012.1"/>
</dbReference>
<evidence type="ECO:0000313" key="1">
    <source>
        <dbReference type="EMBL" id="KZR33156.1"/>
    </source>
</evidence>